<name>A0A0F9JX65_9ZZZZ</name>
<accession>A0A0F9JX65</accession>
<dbReference type="AlphaFoldDB" id="A0A0F9JX65"/>
<evidence type="ECO:0000313" key="1">
    <source>
        <dbReference type="EMBL" id="KKM74394.1"/>
    </source>
</evidence>
<sequence>MNKKQKLKYLQKVETISTIIKNNMIEANRQLENLQNKIGIELFEDFNEVQDLTETILEWTQKINIKELLKDLKMGYKLIQKIEKDLKIKLNQKKISQKISNVIKQHIAPPKKSQGEQLLFGYIPKMILFQKGIDEYDKLFKNNKRQFDSFFIKSIDHKVYLILENQEQEQAIFQVTPKVESQSYILKYIEDLSLIEREE</sequence>
<protein>
    <submittedName>
        <fullName evidence="1">Uncharacterized protein</fullName>
    </submittedName>
</protein>
<gene>
    <name evidence="1" type="ORF">LCGC14_1400730</name>
</gene>
<proteinExistence type="predicted"/>
<reference evidence="1" key="1">
    <citation type="journal article" date="2015" name="Nature">
        <title>Complex archaea that bridge the gap between prokaryotes and eukaryotes.</title>
        <authorList>
            <person name="Spang A."/>
            <person name="Saw J.H."/>
            <person name="Jorgensen S.L."/>
            <person name="Zaremba-Niedzwiedzka K."/>
            <person name="Martijn J."/>
            <person name="Lind A.E."/>
            <person name="van Eijk R."/>
            <person name="Schleper C."/>
            <person name="Guy L."/>
            <person name="Ettema T.J."/>
        </authorList>
    </citation>
    <scope>NUCLEOTIDE SEQUENCE</scope>
</reference>
<dbReference type="EMBL" id="LAZR01009147">
    <property type="protein sequence ID" value="KKM74394.1"/>
    <property type="molecule type" value="Genomic_DNA"/>
</dbReference>
<comment type="caution">
    <text evidence="1">The sequence shown here is derived from an EMBL/GenBank/DDBJ whole genome shotgun (WGS) entry which is preliminary data.</text>
</comment>
<organism evidence="1">
    <name type="scientific">marine sediment metagenome</name>
    <dbReference type="NCBI Taxonomy" id="412755"/>
    <lineage>
        <taxon>unclassified sequences</taxon>
        <taxon>metagenomes</taxon>
        <taxon>ecological metagenomes</taxon>
    </lineage>
</organism>